<keyword evidence="9" id="KW-0175">Coiled coil</keyword>
<comment type="subcellular location">
    <subcellularLocation>
        <location evidence="1">Cytoplasm</location>
    </subcellularLocation>
</comment>
<keyword evidence="5 7" id="KW-0346">Stress response</keyword>
<dbReference type="PROSITE" id="PS01071">
    <property type="entry name" value="GRPE"/>
    <property type="match status" value="1"/>
</dbReference>
<name>A0A939C4Y5_9ARCH</name>
<accession>A0A939C4Y5</accession>
<evidence type="ECO:0000313" key="11">
    <source>
        <dbReference type="Proteomes" id="UP000809243"/>
    </source>
</evidence>
<evidence type="ECO:0000256" key="3">
    <source>
        <dbReference type="ARBA" id="ARBA00011738"/>
    </source>
</evidence>
<dbReference type="Gene3D" id="2.30.22.10">
    <property type="entry name" value="Head domain of nucleotide exchange factor GrpE"/>
    <property type="match status" value="1"/>
</dbReference>
<evidence type="ECO:0000313" key="10">
    <source>
        <dbReference type="EMBL" id="MBN2067681.1"/>
    </source>
</evidence>
<keyword evidence="6 7" id="KW-0143">Chaperone</keyword>
<evidence type="ECO:0000256" key="4">
    <source>
        <dbReference type="ARBA" id="ARBA00022490"/>
    </source>
</evidence>
<dbReference type="GO" id="GO:0005737">
    <property type="term" value="C:cytoplasm"/>
    <property type="evidence" value="ECO:0007669"/>
    <property type="project" value="UniProtKB-SubCell"/>
</dbReference>
<keyword evidence="4" id="KW-0963">Cytoplasm</keyword>
<dbReference type="EMBL" id="JAFGDB010000073">
    <property type="protein sequence ID" value="MBN2067681.1"/>
    <property type="molecule type" value="Genomic_DNA"/>
</dbReference>
<evidence type="ECO:0000256" key="7">
    <source>
        <dbReference type="RuleBase" id="RU000639"/>
    </source>
</evidence>
<organism evidence="10 11">
    <name type="scientific">Candidatus Iainarchaeum sp</name>
    <dbReference type="NCBI Taxonomy" id="3101447"/>
    <lineage>
        <taxon>Archaea</taxon>
        <taxon>Candidatus Iainarchaeota</taxon>
        <taxon>Candidatus Iainarchaeia</taxon>
        <taxon>Candidatus Iainarchaeales</taxon>
        <taxon>Candidatus Iainarchaeaceae</taxon>
        <taxon>Candidatus Iainarchaeum</taxon>
    </lineage>
</organism>
<sequence length="162" mass="18871">MKREKPAKKESEHKQLLEMKETLQRVQAEFENYCKRTEKEKEQFKKQANSEIVKELLPLLDSMQAAEENLEKEEKCSKEGAAKGIELLKHQLLELLQKHGLQEIKCRGEKFDPMLHDAIAEGDEQGKEENTVLEEIQKGYMLNDKVLRHSKVKVNRKEAKNG</sequence>
<dbReference type="InterPro" id="IPR013805">
    <property type="entry name" value="GrpE_CC"/>
</dbReference>
<gene>
    <name evidence="10" type="ORF">JW744_04395</name>
</gene>
<dbReference type="SUPFAM" id="SSF58014">
    <property type="entry name" value="Coiled-coil domain of nucleotide exchange factor GrpE"/>
    <property type="match status" value="1"/>
</dbReference>
<evidence type="ECO:0000256" key="6">
    <source>
        <dbReference type="ARBA" id="ARBA00023186"/>
    </source>
</evidence>
<dbReference type="PRINTS" id="PR00773">
    <property type="entry name" value="GRPEPROTEIN"/>
</dbReference>
<dbReference type="Gene3D" id="3.90.20.20">
    <property type="match status" value="1"/>
</dbReference>
<dbReference type="PANTHER" id="PTHR21237:SF23">
    <property type="entry name" value="GRPE PROTEIN HOMOLOG, MITOCHONDRIAL"/>
    <property type="match status" value="1"/>
</dbReference>
<dbReference type="Proteomes" id="UP000809243">
    <property type="component" value="Unassembled WGS sequence"/>
</dbReference>
<comment type="subunit">
    <text evidence="3">Homodimer.</text>
</comment>
<feature type="coiled-coil region" evidence="9">
    <location>
        <begin position="9"/>
        <end position="47"/>
    </location>
</feature>
<comment type="similarity">
    <text evidence="2 8">Belongs to the GrpE family.</text>
</comment>
<dbReference type="GO" id="GO:0042803">
    <property type="term" value="F:protein homodimerization activity"/>
    <property type="evidence" value="ECO:0007669"/>
    <property type="project" value="InterPro"/>
</dbReference>
<evidence type="ECO:0000256" key="8">
    <source>
        <dbReference type="RuleBase" id="RU004478"/>
    </source>
</evidence>
<dbReference type="GO" id="GO:0006457">
    <property type="term" value="P:protein folding"/>
    <property type="evidence" value="ECO:0007669"/>
    <property type="project" value="InterPro"/>
</dbReference>
<dbReference type="Pfam" id="PF01025">
    <property type="entry name" value="GrpE"/>
    <property type="match status" value="1"/>
</dbReference>
<comment type="function">
    <text evidence="7">Participates actively in the response to hyperosmotic and heat shock by preventing the aggregation of stress-denatured proteins, in association with DnaK and GrpE. It is the nucleotide exchange factor for DnaK and may function as a thermosensor. Unfolded proteins bind initially to DnaJ; upon interaction with the DnaJ-bound protein, DnaK hydrolyzes its bound ATP, resulting in the formation of a stable complex. GrpE releases ADP from DnaK; ATP binding to DnaK triggers the release of the substrate protein, thus completing the reaction cycle. Several rounds of ATP-dependent interactions between DnaJ, DnaK and GrpE are required for fully efficient folding.</text>
</comment>
<dbReference type="SUPFAM" id="SSF51064">
    <property type="entry name" value="Head domain of nucleotide exchange factor GrpE"/>
    <property type="match status" value="1"/>
</dbReference>
<evidence type="ECO:0000256" key="9">
    <source>
        <dbReference type="SAM" id="Coils"/>
    </source>
</evidence>
<evidence type="ECO:0000256" key="2">
    <source>
        <dbReference type="ARBA" id="ARBA00009054"/>
    </source>
</evidence>
<reference evidence="10" key="1">
    <citation type="submission" date="2021-01" db="EMBL/GenBank/DDBJ databases">
        <title>Active Sulfur Cycling in an Early Earth Analoge.</title>
        <authorList>
            <person name="Hahn C.R."/>
            <person name="Youssef N.H."/>
            <person name="Elshahed M."/>
        </authorList>
    </citation>
    <scope>NUCLEOTIDE SEQUENCE</scope>
    <source>
        <strain evidence="10">Zod_Metabat.1151</strain>
    </source>
</reference>
<dbReference type="InterPro" id="IPR000740">
    <property type="entry name" value="GrpE"/>
</dbReference>
<dbReference type="FunFam" id="2.30.22.10:FF:000001">
    <property type="entry name" value="Protein GrpE"/>
    <property type="match status" value="1"/>
</dbReference>
<evidence type="ECO:0000256" key="5">
    <source>
        <dbReference type="ARBA" id="ARBA00023016"/>
    </source>
</evidence>
<evidence type="ECO:0000256" key="1">
    <source>
        <dbReference type="ARBA" id="ARBA00004496"/>
    </source>
</evidence>
<proteinExistence type="inferred from homology"/>
<dbReference type="GO" id="GO:0051087">
    <property type="term" value="F:protein-folding chaperone binding"/>
    <property type="evidence" value="ECO:0007669"/>
    <property type="project" value="InterPro"/>
</dbReference>
<dbReference type="PANTHER" id="PTHR21237">
    <property type="entry name" value="GRPE PROTEIN"/>
    <property type="match status" value="1"/>
</dbReference>
<protein>
    <recommendedName>
        <fullName evidence="7">Protein GrpE</fullName>
    </recommendedName>
</protein>
<comment type="caution">
    <text evidence="10">The sequence shown here is derived from an EMBL/GenBank/DDBJ whole genome shotgun (WGS) entry which is preliminary data.</text>
</comment>
<dbReference type="GO" id="GO:0000774">
    <property type="term" value="F:adenyl-nucleotide exchange factor activity"/>
    <property type="evidence" value="ECO:0007669"/>
    <property type="project" value="InterPro"/>
</dbReference>
<dbReference type="HAMAP" id="MF_01151">
    <property type="entry name" value="GrpE"/>
    <property type="match status" value="1"/>
</dbReference>
<dbReference type="AlphaFoldDB" id="A0A939C4Y5"/>
<dbReference type="InterPro" id="IPR009012">
    <property type="entry name" value="GrpE_head"/>
</dbReference>
<dbReference type="CDD" id="cd00446">
    <property type="entry name" value="GrpE"/>
    <property type="match status" value="1"/>
</dbReference>
<dbReference type="GO" id="GO:0051082">
    <property type="term" value="F:unfolded protein binding"/>
    <property type="evidence" value="ECO:0007669"/>
    <property type="project" value="TreeGrafter"/>
</dbReference>